<feature type="region of interest" description="Disordered" evidence="1">
    <location>
        <begin position="204"/>
        <end position="321"/>
    </location>
</feature>
<name>A0A9P6E4H6_9AGAR</name>
<reference evidence="3" key="1">
    <citation type="submission" date="2020-11" db="EMBL/GenBank/DDBJ databases">
        <authorList>
            <consortium name="DOE Joint Genome Institute"/>
            <person name="Ahrendt S."/>
            <person name="Riley R."/>
            <person name="Andreopoulos W."/>
            <person name="Labutti K."/>
            <person name="Pangilinan J."/>
            <person name="Ruiz-Duenas F.J."/>
            <person name="Barrasa J.M."/>
            <person name="Sanchez-Garcia M."/>
            <person name="Camarero S."/>
            <person name="Miyauchi S."/>
            <person name="Serrano A."/>
            <person name="Linde D."/>
            <person name="Babiker R."/>
            <person name="Drula E."/>
            <person name="Ayuso-Fernandez I."/>
            <person name="Pacheco R."/>
            <person name="Padilla G."/>
            <person name="Ferreira P."/>
            <person name="Barriuso J."/>
            <person name="Kellner H."/>
            <person name="Castanera R."/>
            <person name="Alfaro M."/>
            <person name="Ramirez L."/>
            <person name="Pisabarro A.G."/>
            <person name="Kuo A."/>
            <person name="Tritt A."/>
            <person name="Lipzen A."/>
            <person name="He G."/>
            <person name="Yan M."/>
            <person name="Ng V."/>
            <person name="Cullen D."/>
            <person name="Martin F."/>
            <person name="Rosso M.-N."/>
            <person name="Henrissat B."/>
            <person name="Hibbett D."/>
            <person name="Martinez A.T."/>
            <person name="Grigoriev I.V."/>
        </authorList>
    </citation>
    <scope>NUCLEOTIDE SEQUENCE</scope>
    <source>
        <strain evidence="3">CBS 506.95</strain>
    </source>
</reference>
<keyword evidence="2" id="KW-0472">Membrane</keyword>
<evidence type="ECO:0000256" key="1">
    <source>
        <dbReference type="SAM" id="MobiDB-lite"/>
    </source>
</evidence>
<gene>
    <name evidence="3" type="ORF">CPB83DRAFT_899709</name>
</gene>
<dbReference type="AlphaFoldDB" id="A0A9P6E4H6"/>
<evidence type="ECO:0000313" key="3">
    <source>
        <dbReference type="EMBL" id="KAF9522352.1"/>
    </source>
</evidence>
<dbReference type="Proteomes" id="UP000807306">
    <property type="component" value="Unassembled WGS sequence"/>
</dbReference>
<keyword evidence="2" id="KW-0812">Transmembrane</keyword>
<proteinExistence type="predicted"/>
<dbReference type="EMBL" id="MU157949">
    <property type="protein sequence ID" value="KAF9522352.1"/>
    <property type="molecule type" value="Genomic_DNA"/>
</dbReference>
<feature type="compositionally biased region" description="Polar residues" evidence="1">
    <location>
        <begin position="205"/>
        <end position="230"/>
    </location>
</feature>
<organism evidence="3 4">
    <name type="scientific">Crepidotus variabilis</name>
    <dbReference type="NCBI Taxonomy" id="179855"/>
    <lineage>
        <taxon>Eukaryota</taxon>
        <taxon>Fungi</taxon>
        <taxon>Dikarya</taxon>
        <taxon>Basidiomycota</taxon>
        <taxon>Agaricomycotina</taxon>
        <taxon>Agaricomycetes</taxon>
        <taxon>Agaricomycetidae</taxon>
        <taxon>Agaricales</taxon>
        <taxon>Agaricineae</taxon>
        <taxon>Crepidotaceae</taxon>
        <taxon>Crepidotus</taxon>
    </lineage>
</organism>
<protein>
    <submittedName>
        <fullName evidence="3">Uncharacterized protein</fullName>
    </submittedName>
</protein>
<evidence type="ECO:0000313" key="4">
    <source>
        <dbReference type="Proteomes" id="UP000807306"/>
    </source>
</evidence>
<keyword evidence="2" id="KW-1133">Transmembrane helix</keyword>
<feature type="compositionally biased region" description="Low complexity" evidence="1">
    <location>
        <begin position="265"/>
        <end position="276"/>
    </location>
</feature>
<keyword evidence="4" id="KW-1185">Reference proteome</keyword>
<sequence>MPQRPSIDDTNTTLIQYTGDWQYLEGSTRQWQGGVHATGQEGATATFSFHGYQVWVRGTVPAGSGSNLIDVTLDGNTTSTSRLSNVSAVYDEIYYTSAVLPNTFHTIIITNRGSEQNGHTEFLFDRLEFDTDDEVPMFAPPSSSTLAGQSTASSSGQWPTASSPQTFQAKKAPVGGIVGGVIGALAVCIGAILLFVFLRKRRTRNQTQGRQPGPSTTQETTLITPYSIISTEPGITMSGKETHSLSDTPILPNTEYSSANATIISSQNRQSRSGSQEISGLSPLSREENLVNSPSQLPRDSVHSHVHGPPPSYEVNPTTTR</sequence>
<evidence type="ECO:0000256" key="2">
    <source>
        <dbReference type="SAM" id="Phobius"/>
    </source>
</evidence>
<dbReference type="OrthoDB" id="3265734at2759"/>
<feature type="transmembrane region" description="Helical" evidence="2">
    <location>
        <begin position="174"/>
        <end position="198"/>
    </location>
</feature>
<feature type="compositionally biased region" description="Polar residues" evidence="1">
    <location>
        <begin position="254"/>
        <end position="264"/>
    </location>
</feature>
<feature type="compositionally biased region" description="Polar residues" evidence="1">
    <location>
        <begin position="141"/>
        <end position="166"/>
    </location>
</feature>
<dbReference type="Gene3D" id="2.60.120.260">
    <property type="entry name" value="Galactose-binding domain-like"/>
    <property type="match status" value="1"/>
</dbReference>
<accession>A0A9P6E4H6</accession>
<feature type="region of interest" description="Disordered" evidence="1">
    <location>
        <begin position="138"/>
        <end position="166"/>
    </location>
</feature>
<comment type="caution">
    <text evidence="3">The sequence shown here is derived from an EMBL/GenBank/DDBJ whole genome shotgun (WGS) entry which is preliminary data.</text>
</comment>